<protein>
    <submittedName>
        <fullName evidence="1">Uncharacterized protein</fullName>
    </submittedName>
</protein>
<organism evidence="1 2">
    <name type="scientific">Parathielavia hyrcaniae</name>
    <dbReference type="NCBI Taxonomy" id="113614"/>
    <lineage>
        <taxon>Eukaryota</taxon>
        <taxon>Fungi</taxon>
        <taxon>Dikarya</taxon>
        <taxon>Ascomycota</taxon>
        <taxon>Pezizomycotina</taxon>
        <taxon>Sordariomycetes</taxon>
        <taxon>Sordariomycetidae</taxon>
        <taxon>Sordariales</taxon>
        <taxon>Chaetomiaceae</taxon>
        <taxon>Parathielavia</taxon>
    </lineage>
</organism>
<evidence type="ECO:0000313" key="2">
    <source>
        <dbReference type="Proteomes" id="UP001305647"/>
    </source>
</evidence>
<reference evidence="1" key="1">
    <citation type="journal article" date="2023" name="Mol. Phylogenet. Evol.">
        <title>Genome-scale phylogeny and comparative genomics of the fungal order Sordariales.</title>
        <authorList>
            <person name="Hensen N."/>
            <person name="Bonometti L."/>
            <person name="Westerberg I."/>
            <person name="Brannstrom I.O."/>
            <person name="Guillou S."/>
            <person name="Cros-Aarteil S."/>
            <person name="Calhoun S."/>
            <person name="Haridas S."/>
            <person name="Kuo A."/>
            <person name="Mondo S."/>
            <person name="Pangilinan J."/>
            <person name="Riley R."/>
            <person name="LaButti K."/>
            <person name="Andreopoulos B."/>
            <person name="Lipzen A."/>
            <person name="Chen C."/>
            <person name="Yan M."/>
            <person name="Daum C."/>
            <person name="Ng V."/>
            <person name="Clum A."/>
            <person name="Steindorff A."/>
            <person name="Ohm R.A."/>
            <person name="Martin F."/>
            <person name="Silar P."/>
            <person name="Natvig D.O."/>
            <person name="Lalanne C."/>
            <person name="Gautier V."/>
            <person name="Ament-Velasquez S.L."/>
            <person name="Kruys A."/>
            <person name="Hutchinson M.I."/>
            <person name="Powell A.J."/>
            <person name="Barry K."/>
            <person name="Miller A.N."/>
            <person name="Grigoriev I.V."/>
            <person name="Debuchy R."/>
            <person name="Gladieux P."/>
            <person name="Hiltunen Thoren M."/>
            <person name="Johannesson H."/>
        </authorList>
    </citation>
    <scope>NUCLEOTIDE SEQUENCE</scope>
    <source>
        <strain evidence="1">CBS 757.83</strain>
    </source>
</reference>
<dbReference type="PROSITE" id="PS51257">
    <property type="entry name" value="PROKAR_LIPOPROTEIN"/>
    <property type="match status" value="1"/>
</dbReference>
<gene>
    <name evidence="1" type="ORF">N658DRAFT_493076</name>
</gene>
<reference evidence="1" key="2">
    <citation type="submission" date="2023-05" db="EMBL/GenBank/DDBJ databases">
        <authorList>
            <consortium name="Lawrence Berkeley National Laboratory"/>
            <person name="Steindorff A."/>
            <person name="Hensen N."/>
            <person name="Bonometti L."/>
            <person name="Westerberg I."/>
            <person name="Brannstrom I.O."/>
            <person name="Guillou S."/>
            <person name="Cros-Aarteil S."/>
            <person name="Calhoun S."/>
            <person name="Haridas S."/>
            <person name="Kuo A."/>
            <person name="Mondo S."/>
            <person name="Pangilinan J."/>
            <person name="Riley R."/>
            <person name="Labutti K."/>
            <person name="Andreopoulos B."/>
            <person name="Lipzen A."/>
            <person name="Chen C."/>
            <person name="Yanf M."/>
            <person name="Daum C."/>
            <person name="Ng V."/>
            <person name="Clum A."/>
            <person name="Ohm R."/>
            <person name="Martin F."/>
            <person name="Silar P."/>
            <person name="Natvig D."/>
            <person name="Lalanne C."/>
            <person name="Gautier V."/>
            <person name="Ament-Velasquez S.L."/>
            <person name="Kruys A."/>
            <person name="Hutchinson M.I."/>
            <person name="Powell A.J."/>
            <person name="Barry K."/>
            <person name="Miller A.N."/>
            <person name="Grigoriev I.V."/>
            <person name="Debuchy R."/>
            <person name="Gladieux P."/>
            <person name="Thoren M.H."/>
            <person name="Johannesson H."/>
        </authorList>
    </citation>
    <scope>NUCLEOTIDE SEQUENCE</scope>
    <source>
        <strain evidence="1">CBS 757.83</strain>
    </source>
</reference>
<dbReference type="AlphaFoldDB" id="A0AAN6QA09"/>
<proteinExistence type="predicted"/>
<evidence type="ECO:0000313" key="1">
    <source>
        <dbReference type="EMBL" id="KAK4104959.1"/>
    </source>
</evidence>
<name>A0AAN6QA09_9PEZI</name>
<dbReference type="EMBL" id="MU863626">
    <property type="protein sequence ID" value="KAK4104959.1"/>
    <property type="molecule type" value="Genomic_DNA"/>
</dbReference>
<sequence length="56" mass="6311">MQQKNTHQSIWTLASCVHFRTRVCLIRPPAWESRRDSPFSKLAEKALTTGIPATSG</sequence>
<dbReference type="Proteomes" id="UP001305647">
    <property type="component" value="Unassembled WGS sequence"/>
</dbReference>
<comment type="caution">
    <text evidence="1">The sequence shown here is derived from an EMBL/GenBank/DDBJ whole genome shotgun (WGS) entry which is preliminary data.</text>
</comment>
<keyword evidence="2" id="KW-1185">Reference proteome</keyword>
<accession>A0AAN6QA09</accession>